<reference evidence="2 3" key="1">
    <citation type="submission" date="2017-03" db="EMBL/GenBank/DDBJ databases">
        <authorList>
            <person name="Afonso C.L."/>
            <person name="Miller P.J."/>
            <person name="Scott M.A."/>
            <person name="Spackman E."/>
            <person name="Goraichik I."/>
            <person name="Dimitrov K.M."/>
            <person name="Suarez D.L."/>
            <person name="Swayne D.E."/>
        </authorList>
    </citation>
    <scope>NUCLEOTIDE SEQUENCE [LARGE SCALE GENOMIC DNA]</scope>
    <source>
        <strain evidence="2 3">CECT 7450</strain>
    </source>
</reference>
<keyword evidence="1" id="KW-0732">Signal</keyword>
<evidence type="ECO:0000256" key="1">
    <source>
        <dbReference type="SAM" id="SignalP"/>
    </source>
</evidence>
<organism evidence="2 3">
    <name type="scientific">Roseovarius albus</name>
    <dbReference type="NCBI Taxonomy" id="1247867"/>
    <lineage>
        <taxon>Bacteria</taxon>
        <taxon>Pseudomonadati</taxon>
        <taxon>Pseudomonadota</taxon>
        <taxon>Alphaproteobacteria</taxon>
        <taxon>Rhodobacterales</taxon>
        <taxon>Roseobacteraceae</taxon>
        <taxon>Roseovarius</taxon>
    </lineage>
</organism>
<evidence type="ECO:0000313" key="2">
    <source>
        <dbReference type="EMBL" id="SLN34233.1"/>
    </source>
</evidence>
<accession>A0A1X6YXQ5</accession>
<evidence type="ECO:0000313" key="3">
    <source>
        <dbReference type="Proteomes" id="UP000193061"/>
    </source>
</evidence>
<dbReference type="RefSeq" id="WP_085805083.1">
    <property type="nucleotide sequence ID" value="NZ_FWFX01000004.1"/>
</dbReference>
<sequence>MIKLFLSTALITIIFSQGAQAKTYECDAVESIAMLGISPRSPVSISADEDEDECKFSVNGAKVGSPPQEQISDAFNRLLFQDRLLFSGQFDATALAAMMLAAGPDDSTDEVSSLLSDAETEISGCISDLEMRAPGSFNDLFVQEFSSFDSSGLCVVLDSEGFEFEAISFRYDEGDNIPVLLIFLKRGSVTNLLAIPRPPQ</sequence>
<feature type="signal peptide" evidence="1">
    <location>
        <begin position="1"/>
        <end position="21"/>
    </location>
</feature>
<feature type="chain" id="PRO_5010877181" evidence="1">
    <location>
        <begin position="22"/>
        <end position="200"/>
    </location>
</feature>
<dbReference type="EMBL" id="FWFX01000004">
    <property type="protein sequence ID" value="SLN34233.1"/>
    <property type="molecule type" value="Genomic_DNA"/>
</dbReference>
<protein>
    <submittedName>
        <fullName evidence="2">Uncharacterized protein</fullName>
    </submittedName>
</protein>
<dbReference type="AlphaFoldDB" id="A0A1X6YXQ5"/>
<keyword evidence="3" id="KW-1185">Reference proteome</keyword>
<proteinExistence type="predicted"/>
<dbReference type="Proteomes" id="UP000193061">
    <property type="component" value="Unassembled WGS sequence"/>
</dbReference>
<name>A0A1X6YXQ5_9RHOB</name>
<gene>
    <name evidence="2" type="ORF">ROA7450_01525</name>
</gene>